<accession>A0A7J7JHL4</accession>
<keyword evidence="3" id="KW-1185">Reference proteome</keyword>
<sequence length="87" mass="9399">MGNSCCASRSNRVADIGIVTAVAVGTSLPSLQESTHQVDFEQQCYDGRSTLQLQTPVHKCDFGQQCYEGQSRPSSVKQPKEKCCTGS</sequence>
<feature type="compositionally biased region" description="Basic and acidic residues" evidence="1">
    <location>
        <begin position="78"/>
        <end position="87"/>
    </location>
</feature>
<evidence type="ECO:0000256" key="1">
    <source>
        <dbReference type="SAM" id="MobiDB-lite"/>
    </source>
</evidence>
<feature type="compositionally biased region" description="Polar residues" evidence="1">
    <location>
        <begin position="67"/>
        <end position="77"/>
    </location>
</feature>
<feature type="region of interest" description="Disordered" evidence="1">
    <location>
        <begin position="67"/>
        <end position="87"/>
    </location>
</feature>
<organism evidence="2 3">
    <name type="scientific">Bugula neritina</name>
    <name type="common">Brown bryozoan</name>
    <name type="synonym">Sertularia neritina</name>
    <dbReference type="NCBI Taxonomy" id="10212"/>
    <lineage>
        <taxon>Eukaryota</taxon>
        <taxon>Metazoa</taxon>
        <taxon>Spiralia</taxon>
        <taxon>Lophotrochozoa</taxon>
        <taxon>Bryozoa</taxon>
        <taxon>Gymnolaemata</taxon>
        <taxon>Cheilostomatida</taxon>
        <taxon>Flustrina</taxon>
        <taxon>Buguloidea</taxon>
        <taxon>Bugulidae</taxon>
        <taxon>Bugula</taxon>
    </lineage>
</organism>
<proteinExistence type="predicted"/>
<dbReference type="AlphaFoldDB" id="A0A7J7JHL4"/>
<name>A0A7J7JHL4_BUGNE</name>
<dbReference type="EMBL" id="VXIV02002496">
    <property type="protein sequence ID" value="KAF6025114.1"/>
    <property type="molecule type" value="Genomic_DNA"/>
</dbReference>
<protein>
    <submittedName>
        <fullName evidence="2">Uncharacterized protein</fullName>
    </submittedName>
</protein>
<evidence type="ECO:0000313" key="2">
    <source>
        <dbReference type="EMBL" id="KAF6025114.1"/>
    </source>
</evidence>
<dbReference type="Proteomes" id="UP000593567">
    <property type="component" value="Unassembled WGS sequence"/>
</dbReference>
<comment type="caution">
    <text evidence="2">The sequence shown here is derived from an EMBL/GenBank/DDBJ whole genome shotgun (WGS) entry which is preliminary data.</text>
</comment>
<evidence type="ECO:0000313" key="3">
    <source>
        <dbReference type="Proteomes" id="UP000593567"/>
    </source>
</evidence>
<gene>
    <name evidence="2" type="ORF">EB796_016593</name>
</gene>
<reference evidence="2" key="1">
    <citation type="submission" date="2020-06" db="EMBL/GenBank/DDBJ databases">
        <title>Draft genome of Bugula neritina, a colonial animal packing powerful symbionts and potential medicines.</title>
        <authorList>
            <person name="Rayko M."/>
        </authorList>
    </citation>
    <scope>NUCLEOTIDE SEQUENCE [LARGE SCALE GENOMIC DNA]</scope>
    <source>
        <strain evidence="2">Kwan_BN1</strain>
    </source>
</reference>